<evidence type="ECO:0000256" key="1">
    <source>
        <dbReference type="ARBA" id="ARBA00006806"/>
    </source>
</evidence>
<comment type="PTM">
    <text evidence="9">Glycosylated.</text>
</comment>
<proteinExistence type="inferred from homology"/>
<dbReference type="GO" id="GO:0007021">
    <property type="term" value="P:tubulin complex assembly"/>
    <property type="evidence" value="ECO:0007669"/>
    <property type="project" value="InterPro"/>
</dbReference>
<keyword evidence="4" id="KW-1015">Disulfide bond</keyword>
<comment type="similarity">
    <text evidence="1">Belongs to the TBCA family.</text>
</comment>
<accession>A0A507DW92</accession>
<dbReference type="PANTHER" id="PTHR11799:SF12">
    <property type="entry name" value="PARAOXONASE-RELATED"/>
    <property type="match status" value="1"/>
</dbReference>
<keyword evidence="8" id="KW-0479">Metal-binding</keyword>
<keyword evidence="6" id="KW-0143">Chaperone</keyword>
<keyword evidence="5 9" id="KW-0325">Glycoprotein</keyword>
<evidence type="ECO:0000256" key="8">
    <source>
        <dbReference type="PIRSR" id="PIRSR602640-2"/>
    </source>
</evidence>
<comment type="similarity">
    <text evidence="2">Belongs to the paraoxonase family.</text>
</comment>
<reference evidence="10 11" key="1">
    <citation type="journal article" date="2019" name="Sci. Rep.">
        <title>Comparative genomics of chytrid fungi reveal insights into the obligate biotrophic and pathogenic lifestyle of Synchytrium endobioticum.</title>
        <authorList>
            <person name="van de Vossenberg B.T.L.H."/>
            <person name="Warris S."/>
            <person name="Nguyen H.D.T."/>
            <person name="van Gent-Pelzer M.P.E."/>
            <person name="Joly D.L."/>
            <person name="van de Geest H.C."/>
            <person name="Bonants P.J.M."/>
            <person name="Smith D.S."/>
            <person name="Levesque C.A."/>
            <person name="van der Lee T.A.J."/>
        </authorList>
    </citation>
    <scope>NUCLEOTIDE SEQUENCE [LARGE SCALE GENOMIC DNA]</scope>
    <source>
        <strain evidence="10 11">CBS 809.83</strain>
    </source>
</reference>
<feature type="active site" description="Proton acceptor" evidence="7">
    <location>
        <position position="127"/>
    </location>
</feature>
<feature type="binding site" evidence="8">
    <location>
        <position position="287"/>
    </location>
    <ligand>
        <name>Ca(2+)</name>
        <dbReference type="ChEBI" id="CHEBI:29108"/>
        <label>1</label>
        <note>catalytic</note>
    </ligand>
</feature>
<evidence type="ECO:0000256" key="2">
    <source>
        <dbReference type="ARBA" id="ARBA00008595"/>
    </source>
</evidence>
<dbReference type="SUPFAM" id="SSF46988">
    <property type="entry name" value="Tubulin chaperone cofactor A"/>
    <property type="match status" value="1"/>
</dbReference>
<evidence type="ECO:0000313" key="11">
    <source>
        <dbReference type="Proteomes" id="UP000318582"/>
    </source>
</evidence>
<dbReference type="InterPro" id="IPR002640">
    <property type="entry name" value="Arylesterase"/>
</dbReference>
<gene>
    <name evidence="10" type="ORF">PhCBS80983_g05205</name>
</gene>
<keyword evidence="8" id="KW-0106">Calcium</keyword>
<keyword evidence="11" id="KW-1185">Reference proteome</keyword>
<organism evidence="10 11">
    <name type="scientific">Powellomyces hirtus</name>
    <dbReference type="NCBI Taxonomy" id="109895"/>
    <lineage>
        <taxon>Eukaryota</taxon>
        <taxon>Fungi</taxon>
        <taxon>Fungi incertae sedis</taxon>
        <taxon>Chytridiomycota</taxon>
        <taxon>Chytridiomycota incertae sedis</taxon>
        <taxon>Chytridiomycetes</taxon>
        <taxon>Spizellomycetales</taxon>
        <taxon>Powellomycetaceae</taxon>
        <taxon>Powellomyces</taxon>
    </lineage>
</organism>
<feature type="glycosylation site" description="N-linked (GlcNAc...) asparagine" evidence="9">
    <location>
        <position position="287"/>
    </location>
</feature>
<name>A0A507DW92_9FUNG</name>
<dbReference type="AlphaFoldDB" id="A0A507DW92"/>
<protein>
    <submittedName>
        <fullName evidence="10">Arylesterase</fullName>
    </submittedName>
</protein>
<dbReference type="PANTHER" id="PTHR11799">
    <property type="entry name" value="PARAOXONASE"/>
    <property type="match status" value="1"/>
</dbReference>
<dbReference type="EMBL" id="QEAQ01000103">
    <property type="protein sequence ID" value="TPX55582.1"/>
    <property type="molecule type" value="Genomic_DNA"/>
</dbReference>
<evidence type="ECO:0000256" key="9">
    <source>
        <dbReference type="PIRSR" id="PIRSR602640-4"/>
    </source>
</evidence>
<comment type="cofactor">
    <cofactor evidence="8">
        <name>Ca(2+)</name>
        <dbReference type="ChEBI" id="CHEBI:29108"/>
    </cofactor>
    <text evidence="8">Binds 2 calcium ions per subunit.</text>
</comment>
<dbReference type="Pfam" id="PF01731">
    <property type="entry name" value="Arylesterase"/>
    <property type="match status" value="1"/>
</dbReference>
<feature type="binding site" evidence="8">
    <location>
        <position position="286"/>
    </location>
    <ligand>
        <name>Ca(2+)</name>
        <dbReference type="ChEBI" id="CHEBI:29108"/>
        <label>1</label>
        <note>catalytic</note>
    </ligand>
</feature>
<dbReference type="InterPro" id="IPR004226">
    <property type="entry name" value="TBCA"/>
</dbReference>
<dbReference type="GO" id="GO:0046872">
    <property type="term" value="F:metal ion binding"/>
    <property type="evidence" value="ECO:0007669"/>
    <property type="project" value="UniProtKB-KW"/>
</dbReference>
<dbReference type="GO" id="GO:0004064">
    <property type="term" value="F:arylesterase activity"/>
    <property type="evidence" value="ECO:0007669"/>
    <property type="project" value="InterPro"/>
</dbReference>
<evidence type="ECO:0000313" key="10">
    <source>
        <dbReference type="EMBL" id="TPX55582.1"/>
    </source>
</evidence>
<comment type="caution">
    <text evidence="10">The sequence shown here is derived from an EMBL/GenBank/DDBJ whole genome shotgun (WGS) entry which is preliminary data.</text>
</comment>
<keyword evidence="3" id="KW-0378">Hydrolase</keyword>
<feature type="binding site" evidence="8">
    <location>
        <position position="241"/>
    </location>
    <ligand>
        <name>Ca(2+)</name>
        <dbReference type="ChEBI" id="CHEBI:29108"/>
        <label>1</label>
        <note>catalytic</note>
    </ligand>
</feature>
<evidence type="ECO:0000256" key="5">
    <source>
        <dbReference type="ARBA" id="ARBA00023180"/>
    </source>
</evidence>
<evidence type="ECO:0000256" key="4">
    <source>
        <dbReference type="ARBA" id="ARBA00023157"/>
    </source>
</evidence>
<dbReference type="Proteomes" id="UP000318582">
    <property type="component" value="Unassembled WGS sequence"/>
</dbReference>
<dbReference type="Gene3D" id="1.20.58.90">
    <property type="match status" value="1"/>
</dbReference>
<dbReference type="InterPro" id="IPR036126">
    <property type="entry name" value="TBCA_sf"/>
</dbReference>
<dbReference type="GO" id="GO:0048487">
    <property type="term" value="F:beta-tubulin binding"/>
    <property type="evidence" value="ECO:0007669"/>
    <property type="project" value="InterPro"/>
</dbReference>
<feature type="binding site" evidence="8">
    <location>
        <position position="183"/>
    </location>
    <ligand>
        <name>Ca(2+)</name>
        <dbReference type="ChEBI" id="CHEBI:29108"/>
        <label>1</label>
        <note>catalytic</note>
    </ligand>
</feature>
<feature type="binding site" evidence="8">
    <location>
        <position position="184"/>
    </location>
    <ligand>
        <name>Ca(2+)</name>
        <dbReference type="ChEBI" id="CHEBI:29108"/>
        <label>1</label>
        <note>catalytic</note>
    </ligand>
</feature>
<feature type="binding site" evidence="8">
    <location>
        <position position="129"/>
    </location>
    <ligand>
        <name>Ca(2+)</name>
        <dbReference type="ChEBI" id="CHEBI:29108"/>
        <label>1</label>
        <note>catalytic</note>
    </ligand>
</feature>
<dbReference type="Gene3D" id="2.120.10.30">
    <property type="entry name" value="TolB, C-terminal domain"/>
    <property type="match status" value="1"/>
</dbReference>
<dbReference type="GO" id="GO:0007023">
    <property type="term" value="P:post-chaperonin tubulin folding pathway"/>
    <property type="evidence" value="ECO:0007669"/>
    <property type="project" value="InterPro"/>
</dbReference>
<evidence type="ECO:0000256" key="6">
    <source>
        <dbReference type="ARBA" id="ARBA00023186"/>
    </source>
</evidence>
<evidence type="ECO:0000256" key="3">
    <source>
        <dbReference type="ARBA" id="ARBA00022801"/>
    </source>
</evidence>
<dbReference type="STRING" id="109895.A0A507DW92"/>
<dbReference type="SUPFAM" id="SSF63829">
    <property type="entry name" value="Calcium-dependent phosphotriesterase"/>
    <property type="match status" value="1"/>
</dbReference>
<dbReference type="Pfam" id="PF02970">
    <property type="entry name" value="TBCA"/>
    <property type="match status" value="1"/>
</dbReference>
<dbReference type="InterPro" id="IPR011042">
    <property type="entry name" value="6-blade_b-propeller_TolB-like"/>
</dbReference>
<sequence length="483" mass="53320">MTVPIAPVLCVVAAILTGLLYPAGQVAWRVRNEQKQFELVPRHDTCSVLNDPLLQGCEKGVVHYPTGQVFFACAIDTSVREKWFPAVMEFDPEAALNPKGGIVRLDLKSSKVTRLELQDFPPTFHPHGLSIVPSPDDPNQLLIAAVNHGASGSSVEIFEHTLQTTTARHLETFRNDKLLPAPNDVLLLDRHSFFATNDRSNVRSKLWTAVERSGWVKGGHIVYKGKDGNAKVVADKVEYPNGIAASVDQKHIYVGDNSRAQVLVYERRGTNRLRLVDTIPIPHAADNLSVEPSTGNIYVTGVNQFFSCLVAFLMDGPTVCPGAVTKITNNTDHDLFFGKKYKTSIVFTDDGHRIPVMTIAGVVPDLKKSFVAGLSEFLKKLKAQTGAVKRISKDLSYYDIEAVKQQERIDKLVASGADIHDIRKQKEVLEETFQMMPDGKRRLATAHKDLSDLLEKFMKNAPPEAASSEEVVAAKELLAEVHV</sequence>
<dbReference type="InterPro" id="IPR051288">
    <property type="entry name" value="Serum_paraoxonase/arylesterase"/>
</dbReference>
<evidence type="ECO:0000256" key="7">
    <source>
        <dbReference type="PIRSR" id="PIRSR602640-1"/>
    </source>
</evidence>
<dbReference type="PRINTS" id="PR01785">
    <property type="entry name" value="PARAOXONASE"/>
</dbReference>